<dbReference type="PANTHER" id="PTHR43415:SF3">
    <property type="entry name" value="GNAT-FAMILY ACETYLTRANSFERASE"/>
    <property type="match status" value="1"/>
</dbReference>
<organism evidence="2 3">
    <name type="scientific">Salinivibrio costicola</name>
    <name type="common">Vibrio costicola</name>
    <dbReference type="NCBI Taxonomy" id="51367"/>
    <lineage>
        <taxon>Bacteria</taxon>
        <taxon>Pseudomonadati</taxon>
        <taxon>Pseudomonadota</taxon>
        <taxon>Gammaproteobacteria</taxon>
        <taxon>Vibrionales</taxon>
        <taxon>Vibrionaceae</taxon>
        <taxon>Salinivibrio</taxon>
    </lineage>
</organism>
<dbReference type="RefSeq" id="WP_167314293.1">
    <property type="nucleotide sequence ID" value="NZ_CP050266.1"/>
</dbReference>
<protein>
    <submittedName>
        <fullName evidence="2">GNAT family N-acetyltransferase</fullName>
    </submittedName>
</protein>
<keyword evidence="3" id="KW-1185">Reference proteome</keyword>
<dbReference type="InterPro" id="IPR016181">
    <property type="entry name" value="Acyl_CoA_acyltransferase"/>
</dbReference>
<name>A0ABX6K6J9_SALCS</name>
<reference evidence="2 3" key="1">
    <citation type="submission" date="2020-03" db="EMBL/GenBank/DDBJ databases">
        <title>Genome mining reveals the biosynthetic pathways of PHA and ectoines of the halophilic strain Salinivibrio costicola M318 isolated from fermented shrimp paste.</title>
        <authorList>
            <person name="Doan T.V."/>
            <person name="Tran L.T."/>
            <person name="Trieu T.A."/>
            <person name="Nguyen Q.V."/>
            <person name="Quach T.N."/>
            <person name="Phi T.Q."/>
            <person name="Kumar S."/>
        </authorList>
    </citation>
    <scope>NUCLEOTIDE SEQUENCE [LARGE SCALE GENOMIC DNA]</scope>
    <source>
        <strain evidence="2 3">M318</strain>
    </source>
</reference>
<evidence type="ECO:0000313" key="3">
    <source>
        <dbReference type="Proteomes" id="UP000501408"/>
    </source>
</evidence>
<dbReference type="SUPFAM" id="SSF55729">
    <property type="entry name" value="Acyl-CoA N-acyltransferases (Nat)"/>
    <property type="match status" value="1"/>
</dbReference>
<accession>A0ABX6K6J9</accession>
<dbReference type="InterPro" id="IPR000182">
    <property type="entry name" value="GNAT_dom"/>
</dbReference>
<dbReference type="EMBL" id="CP050266">
    <property type="protein sequence ID" value="QIR05978.1"/>
    <property type="molecule type" value="Genomic_DNA"/>
</dbReference>
<dbReference type="PROSITE" id="PS51186">
    <property type="entry name" value="GNAT"/>
    <property type="match status" value="1"/>
</dbReference>
<dbReference type="Gene3D" id="3.40.630.30">
    <property type="match status" value="1"/>
</dbReference>
<feature type="domain" description="N-acetyltransferase" evidence="1">
    <location>
        <begin position="8"/>
        <end position="169"/>
    </location>
</feature>
<evidence type="ECO:0000313" key="2">
    <source>
        <dbReference type="EMBL" id="QIR05978.1"/>
    </source>
</evidence>
<proteinExistence type="predicted"/>
<sequence length="186" mass="20950">MQLEAEHYYLRSLDISDTEYFYQWSQDREVTIYSLSAYAYPQSRSDISSWLSTINAEPKNVSFGICTRATNELIGYAGISDISTLNRSGEFFILIGNKQFWGKGIGTLVTKLVTDYAIRTLGLHRVQLTASTLNSRAISAYKRAGYKHEGVMRQSGFRNGEFVDKAVMSVLSHEWLFSAGEIDTVA</sequence>
<gene>
    <name evidence="2" type="ORF">HBA18_06115</name>
</gene>
<dbReference type="Proteomes" id="UP000501408">
    <property type="component" value="Chromosome 1"/>
</dbReference>
<dbReference type="Pfam" id="PF13302">
    <property type="entry name" value="Acetyltransf_3"/>
    <property type="match status" value="1"/>
</dbReference>
<evidence type="ECO:0000259" key="1">
    <source>
        <dbReference type="PROSITE" id="PS51186"/>
    </source>
</evidence>
<dbReference type="PANTHER" id="PTHR43415">
    <property type="entry name" value="SPERMIDINE N(1)-ACETYLTRANSFERASE"/>
    <property type="match status" value="1"/>
</dbReference>
<dbReference type="CDD" id="cd04301">
    <property type="entry name" value="NAT_SF"/>
    <property type="match status" value="1"/>
</dbReference>